<keyword evidence="1" id="KW-0472">Membrane</keyword>
<keyword evidence="1" id="KW-0812">Transmembrane</keyword>
<keyword evidence="3" id="KW-1185">Reference proteome</keyword>
<comment type="caution">
    <text evidence="2">The sequence shown here is derived from an EMBL/GenBank/DDBJ whole genome shotgun (WGS) entry which is preliminary data.</text>
</comment>
<feature type="transmembrane region" description="Helical" evidence="1">
    <location>
        <begin position="33"/>
        <end position="51"/>
    </location>
</feature>
<accession>A0ABW3L1Y5</accession>
<feature type="transmembrane region" description="Helical" evidence="1">
    <location>
        <begin position="6"/>
        <end position="26"/>
    </location>
</feature>
<keyword evidence="1" id="KW-1133">Transmembrane helix</keyword>
<reference evidence="3" key="1">
    <citation type="journal article" date="2019" name="Int. J. Syst. Evol. Microbiol.">
        <title>The Global Catalogue of Microorganisms (GCM) 10K type strain sequencing project: providing services to taxonomists for standard genome sequencing and annotation.</title>
        <authorList>
            <consortium name="The Broad Institute Genomics Platform"/>
            <consortium name="The Broad Institute Genome Sequencing Center for Infectious Disease"/>
            <person name="Wu L."/>
            <person name="Ma J."/>
        </authorList>
    </citation>
    <scope>NUCLEOTIDE SEQUENCE [LARGE SCALE GENOMIC DNA]</scope>
    <source>
        <strain evidence="3">CCUG 56607</strain>
    </source>
</reference>
<evidence type="ECO:0000313" key="2">
    <source>
        <dbReference type="EMBL" id="MFD1019362.1"/>
    </source>
</evidence>
<gene>
    <name evidence="2" type="ORF">ACFQ2J_09285</name>
</gene>
<sequence length="64" mass="7108">MLMKHWTSWMFVTVGLLNVVVAVILIGLLGEKLIGLFFLASGAVFSIAGWVDWTEHTTEERASD</sequence>
<dbReference type="Proteomes" id="UP001596990">
    <property type="component" value="Unassembled WGS sequence"/>
</dbReference>
<organism evidence="2 3">
    <name type="scientific">Thalassobacillus hwangdonensis</name>
    <dbReference type="NCBI Taxonomy" id="546108"/>
    <lineage>
        <taxon>Bacteria</taxon>
        <taxon>Bacillati</taxon>
        <taxon>Bacillota</taxon>
        <taxon>Bacilli</taxon>
        <taxon>Bacillales</taxon>
        <taxon>Bacillaceae</taxon>
        <taxon>Thalassobacillus</taxon>
    </lineage>
</organism>
<evidence type="ECO:0000256" key="1">
    <source>
        <dbReference type="SAM" id="Phobius"/>
    </source>
</evidence>
<proteinExistence type="predicted"/>
<dbReference type="RefSeq" id="WP_386059125.1">
    <property type="nucleotide sequence ID" value="NZ_JBHTKL010000005.1"/>
</dbReference>
<name>A0ABW3L1Y5_9BACI</name>
<protein>
    <submittedName>
        <fullName evidence="2">Uncharacterized protein</fullName>
    </submittedName>
</protein>
<dbReference type="EMBL" id="JBHTKL010000005">
    <property type="protein sequence ID" value="MFD1019362.1"/>
    <property type="molecule type" value="Genomic_DNA"/>
</dbReference>
<evidence type="ECO:0000313" key="3">
    <source>
        <dbReference type="Proteomes" id="UP001596990"/>
    </source>
</evidence>